<dbReference type="SUPFAM" id="SSF47384">
    <property type="entry name" value="Homodimeric domain of signal transducing histidine kinase"/>
    <property type="match status" value="1"/>
</dbReference>
<dbReference type="Proteomes" id="UP000557307">
    <property type="component" value="Unassembled WGS sequence"/>
</dbReference>
<dbReference type="PROSITE" id="PS50113">
    <property type="entry name" value="PAC"/>
    <property type="match status" value="2"/>
</dbReference>
<keyword evidence="3" id="KW-0597">Phosphoprotein</keyword>
<dbReference type="Gene3D" id="2.10.70.100">
    <property type="match status" value="1"/>
</dbReference>
<dbReference type="Gene3D" id="3.30.565.10">
    <property type="entry name" value="Histidine kinase-like ATPase, C-terminal domain"/>
    <property type="match status" value="1"/>
</dbReference>
<evidence type="ECO:0000256" key="2">
    <source>
        <dbReference type="ARBA" id="ARBA00012438"/>
    </source>
</evidence>
<dbReference type="InterPro" id="IPR035965">
    <property type="entry name" value="PAS-like_dom_sf"/>
</dbReference>
<dbReference type="PANTHER" id="PTHR43304">
    <property type="entry name" value="PHYTOCHROME-LIKE PROTEIN CPH1"/>
    <property type="match status" value="1"/>
</dbReference>
<feature type="domain" description="PAS" evidence="8">
    <location>
        <begin position="455"/>
        <end position="526"/>
    </location>
</feature>
<evidence type="ECO:0000256" key="4">
    <source>
        <dbReference type="ARBA" id="ARBA00022679"/>
    </source>
</evidence>
<feature type="domain" description="Histidine kinase" evidence="7">
    <location>
        <begin position="609"/>
        <end position="832"/>
    </location>
</feature>
<evidence type="ECO:0000256" key="1">
    <source>
        <dbReference type="ARBA" id="ARBA00000085"/>
    </source>
</evidence>
<keyword evidence="4" id="KW-0808">Transferase</keyword>
<dbReference type="CDD" id="cd00130">
    <property type="entry name" value="PAS"/>
    <property type="match status" value="1"/>
</dbReference>
<accession>A0A840TWY9</accession>
<protein>
    <recommendedName>
        <fullName evidence="2">histidine kinase</fullName>
        <ecNumber evidence="2">2.7.13.3</ecNumber>
    </recommendedName>
</protein>
<keyword evidence="6" id="KW-0175">Coiled coil</keyword>
<comment type="caution">
    <text evidence="10">The sequence shown here is derived from an EMBL/GenBank/DDBJ whole genome shotgun (WGS) entry which is preliminary data.</text>
</comment>
<dbReference type="PROSITE" id="PS50109">
    <property type="entry name" value="HIS_KIN"/>
    <property type="match status" value="1"/>
</dbReference>
<dbReference type="InterPro" id="IPR013655">
    <property type="entry name" value="PAS_fold_3"/>
</dbReference>
<dbReference type="SMART" id="SM00388">
    <property type="entry name" value="HisKA"/>
    <property type="match status" value="1"/>
</dbReference>
<dbReference type="FunFam" id="3.30.565.10:FF:000006">
    <property type="entry name" value="Sensor histidine kinase WalK"/>
    <property type="match status" value="1"/>
</dbReference>
<gene>
    <name evidence="10" type="ORF">HNQ92_002302</name>
</gene>
<evidence type="ECO:0000259" key="7">
    <source>
        <dbReference type="PROSITE" id="PS50109"/>
    </source>
</evidence>
<dbReference type="CDD" id="cd00082">
    <property type="entry name" value="HisKA"/>
    <property type="match status" value="1"/>
</dbReference>
<dbReference type="InterPro" id="IPR005467">
    <property type="entry name" value="His_kinase_dom"/>
</dbReference>
<feature type="coiled-coil region" evidence="6">
    <location>
        <begin position="438"/>
        <end position="465"/>
    </location>
</feature>
<dbReference type="RefSeq" id="WP_184174118.1">
    <property type="nucleotide sequence ID" value="NZ_JACHGF010000003.1"/>
</dbReference>
<feature type="domain" description="PAC" evidence="9">
    <location>
        <begin position="528"/>
        <end position="580"/>
    </location>
</feature>
<dbReference type="EC" id="2.7.13.3" evidence="2"/>
<dbReference type="Gene3D" id="1.10.287.130">
    <property type="match status" value="1"/>
</dbReference>
<evidence type="ECO:0000259" key="9">
    <source>
        <dbReference type="PROSITE" id="PS50113"/>
    </source>
</evidence>
<dbReference type="InterPro" id="IPR003594">
    <property type="entry name" value="HATPase_dom"/>
</dbReference>
<dbReference type="InterPro" id="IPR052162">
    <property type="entry name" value="Sensor_kinase/Photoreceptor"/>
</dbReference>
<evidence type="ECO:0000313" key="11">
    <source>
        <dbReference type="Proteomes" id="UP000557307"/>
    </source>
</evidence>
<dbReference type="PROSITE" id="PS50112">
    <property type="entry name" value="PAS"/>
    <property type="match status" value="1"/>
</dbReference>
<keyword evidence="11" id="KW-1185">Reference proteome</keyword>
<evidence type="ECO:0000256" key="3">
    <source>
        <dbReference type="ARBA" id="ARBA00022553"/>
    </source>
</evidence>
<name>A0A840TWY9_9BACT</name>
<organism evidence="10 11">
    <name type="scientific">Rhabdobacter roseus</name>
    <dbReference type="NCBI Taxonomy" id="1655419"/>
    <lineage>
        <taxon>Bacteria</taxon>
        <taxon>Pseudomonadati</taxon>
        <taxon>Bacteroidota</taxon>
        <taxon>Cytophagia</taxon>
        <taxon>Cytophagales</taxon>
        <taxon>Cytophagaceae</taxon>
        <taxon>Rhabdobacter</taxon>
    </lineage>
</organism>
<dbReference type="InterPro" id="IPR003661">
    <property type="entry name" value="HisK_dim/P_dom"/>
</dbReference>
<dbReference type="InterPro" id="IPR000014">
    <property type="entry name" value="PAS"/>
</dbReference>
<dbReference type="GO" id="GO:0000155">
    <property type="term" value="F:phosphorelay sensor kinase activity"/>
    <property type="evidence" value="ECO:0007669"/>
    <property type="project" value="InterPro"/>
</dbReference>
<comment type="catalytic activity">
    <reaction evidence="1">
        <text>ATP + protein L-histidine = ADP + protein N-phospho-L-histidine.</text>
        <dbReference type="EC" id="2.7.13.3"/>
    </reaction>
</comment>
<feature type="domain" description="PAC" evidence="9">
    <location>
        <begin position="401"/>
        <end position="454"/>
    </location>
</feature>
<evidence type="ECO:0000313" key="10">
    <source>
        <dbReference type="EMBL" id="MBB5284159.1"/>
    </source>
</evidence>
<dbReference type="PANTHER" id="PTHR43304:SF1">
    <property type="entry name" value="PAC DOMAIN-CONTAINING PROTEIN"/>
    <property type="match status" value="1"/>
</dbReference>
<dbReference type="SUPFAM" id="SSF55874">
    <property type="entry name" value="ATPase domain of HSP90 chaperone/DNA topoisomerase II/histidine kinase"/>
    <property type="match status" value="1"/>
</dbReference>
<dbReference type="Pfam" id="PF08447">
    <property type="entry name" value="PAS_3"/>
    <property type="match status" value="1"/>
</dbReference>
<sequence>MTREFFLQDGWETSFVPHAYDWASTPLGEPAHWPQSLKTALARMLGSDQPMALAWGTDLILFYNDACQSVIGTQPALWEQLSPGMERVRDTGIPASITAQPVLLNRQGFPEECYFTLSFSPIPVDDGTRTGGVYCTFHETTRQVLSQRRFGTLAAVARVDASMLPTAEAVGARLMDVLSKNPQDFPFLILYSQPDPVSPARLLAHSGFADKNHAALPETIPLRSDSGTWPLSEVFGMNGKSLLFDLPPELTVLPPGPVPSRALLLPLLVPDQPQALGCLIAGINPRLALDEEYRLFLDMAARPIAAALGRLKTLEEKPKNIVENDQLIRTLIMQAPVAMGIYRGADFIIEVANNKLLEFWGQSAYQVMNKPLFEVLPELKEQGVEAILKKVFTTGQRFFGSEYNLHLSRRKKTEEVFVSFALEPLYDDAGNVTAIMAVSNEVTDLVKAKKEVEESEARQKLAIEAAEMGTYDLNMITDELIYSDRFARIFGMDPTQPLNRNDFRNRVHPDDQAARTKAHEEALKTGMLLYEARILWPDHTSHWVRLNGKIVFDANQVPIRMHGTAMDINEQKMQSDRLEKMVEERTRELKEINILLKKSNHELEQFAYIASHDLQEPLRKIQTFADIIQQNVTHSGTAMKYLPKINDSARRMEELIRSVLNYSRLSMNGQSFEYTDLNQVLENIRDNFELQILEKRAVIQSDPLPVVKGIPLQLNQLFSNLIGNALKFSQKEPFIRITARFLSAAQIRIPTDAQPDDKYLELVFRDNGIGFDAQYADQIFTIFQRLHDKQTYAGTGIGLALCKKIVENHHGYILAQSEEGSGATFYIYLPLL</sequence>
<reference evidence="10 11" key="1">
    <citation type="submission" date="2020-08" db="EMBL/GenBank/DDBJ databases">
        <title>Genomic Encyclopedia of Type Strains, Phase IV (KMG-IV): sequencing the most valuable type-strain genomes for metagenomic binning, comparative biology and taxonomic classification.</title>
        <authorList>
            <person name="Goeker M."/>
        </authorList>
    </citation>
    <scope>NUCLEOTIDE SEQUENCE [LARGE SCALE GENOMIC DNA]</scope>
    <source>
        <strain evidence="10 11">DSM 105074</strain>
    </source>
</reference>
<keyword evidence="5" id="KW-0418">Kinase</keyword>
<proteinExistence type="predicted"/>
<dbReference type="AlphaFoldDB" id="A0A840TWY9"/>
<dbReference type="PRINTS" id="PR00344">
    <property type="entry name" value="BCTRLSENSOR"/>
</dbReference>
<dbReference type="SMART" id="SM00387">
    <property type="entry name" value="HATPase_c"/>
    <property type="match status" value="1"/>
</dbReference>
<dbReference type="InterPro" id="IPR004358">
    <property type="entry name" value="Sig_transdc_His_kin-like_C"/>
</dbReference>
<evidence type="ECO:0000256" key="5">
    <source>
        <dbReference type="ARBA" id="ARBA00022777"/>
    </source>
</evidence>
<dbReference type="Pfam" id="PF02518">
    <property type="entry name" value="HATPase_c"/>
    <property type="match status" value="1"/>
</dbReference>
<dbReference type="NCBIfam" id="TIGR00229">
    <property type="entry name" value="sensory_box"/>
    <property type="match status" value="1"/>
</dbReference>
<dbReference type="InterPro" id="IPR036097">
    <property type="entry name" value="HisK_dim/P_sf"/>
</dbReference>
<dbReference type="InterPro" id="IPR000700">
    <property type="entry name" value="PAS-assoc_C"/>
</dbReference>
<dbReference type="Pfam" id="PF08448">
    <property type="entry name" value="PAS_4"/>
    <property type="match status" value="1"/>
</dbReference>
<dbReference type="InterPro" id="IPR013656">
    <property type="entry name" value="PAS_4"/>
</dbReference>
<dbReference type="EMBL" id="JACHGF010000003">
    <property type="protein sequence ID" value="MBB5284159.1"/>
    <property type="molecule type" value="Genomic_DNA"/>
</dbReference>
<dbReference type="Pfam" id="PF00512">
    <property type="entry name" value="HisKA"/>
    <property type="match status" value="1"/>
</dbReference>
<evidence type="ECO:0000259" key="8">
    <source>
        <dbReference type="PROSITE" id="PS50112"/>
    </source>
</evidence>
<evidence type="ECO:0000256" key="6">
    <source>
        <dbReference type="SAM" id="Coils"/>
    </source>
</evidence>
<dbReference type="SUPFAM" id="SSF55785">
    <property type="entry name" value="PYP-like sensor domain (PAS domain)"/>
    <property type="match status" value="2"/>
</dbReference>
<dbReference type="SMART" id="SM00091">
    <property type="entry name" value="PAS"/>
    <property type="match status" value="2"/>
</dbReference>
<dbReference type="Gene3D" id="3.30.450.20">
    <property type="entry name" value="PAS domain"/>
    <property type="match status" value="3"/>
</dbReference>
<dbReference type="InterPro" id="IPR036890">
    <property type="entry name" value="HATPase_C_sf"/>
</dbReference>